<dbReference type="FunFam" id="3.40.50.720:FF:000031">
    <property type="entry name" value="Glutamyl-tRNA reductase"/>
    <property type="match status" value="1"/>
</dbReference>
<evidence type="ECO:0000256" key="9">
    <source>
        <dbReference type="HAMAP-Rule" id="MF_00087"/>
    </source>
</evidence>
<organism evidence="18 19">
    <name type="scientific">BD1-7 clade bacterium</name>
    <dbReference type="NCBI Taxonomy" id="2029982"/>
    <lineage>
        <taxon>Bacteria</taxon>
        <taxon>Pseudomonadati</taxon>
        <taxon>Pseudomonadota</taxon>
        <taxon>Gammaproteobacteria</taxon>
        <taxon>Cellvibrionales</taxon>
        <taxon>Spongiibacteraceae</taxon>
        <taxon>BD1-7 clade</taxon>
    </lineage>
</organism>
<evidence type="ECO:0000256" key="11">
    <source>
        <dbReference type="PIRSR" id="PIRSR000445-2"/>
    </source>
</evidence>
<feature type="site" description="Important for activity" evidence="9 13">
    <location>
        <position position="97"/>
    </location>
</feature>
<comment type="pathway">
    <text evidence="1 9 14">Porphyrin-containing compound metabolism; protoporphyrin-IX biosynthesis; 5-aminolevulinate from L-glutamyl-tRNA(Glu): step 1/2.</text>
</comment>
<dbReference type="InterPro" id="IPR036343">
    <property type="entry name" value="GluRdtase_N_sf"/>
</dbReference>
<dbReference type="Gene3D" id="3.30.460.30">
    <property type="entry name" value="Glutamyl-tRNA reductase, N-terminal domain"/>
    <property type="match status" value="1"/>
</dbReference>
<feature type="binding site" evidence="9 12">
    <location>
        <begin position="187"/>
        <end position="192"/>
    </location>
    <ligand>
        <name>NADP(+)</name>
        <dbReference type="ChEBI" id="CHEBI:58349"/>
    </ligand>
</feature>
<dbReference type="AlphaFoldDB" id="A0A5S9MS35"/>
<evidence type="ECO:0000256" key="14">
    <source>
        <dbReference type="RuleBase" id="RU000584"/>
    </source>
</evidence>
<evidence type="ECO:0000256" key="10">
    <source>
        <dbReference type="PIRSR" id="PIRSR000445-1"/>
    </source>
</evidence>
<dbReference type="Proteomes" id="UP000434580">
    <property type="component" value="Unassembled WGS sequence"/>
</dbReference>
<dbReference type="EMBL" id="CACSII010000001">
    <property type="protein sequence ID" value="CAA0079413.1"/>
    <property type="molecule type" value="Genomic_DNA"/>
</dbReference>
<dbReference type="SUPFAM" id="SSF51735">
    <property type="entry name" value="NAD(P)-binding Rossmann-fold domains"/>
    <property type="match status" value="1"/>
</dbReference>
<evidence type="ECO:0000313" key="19">
    <source>
        <dbReference type="Proteomes" id="UP000434580"/>
    </source>
</evidence>
<dbReference type="InterPro" id="IPR036291">
    <property type="entry name" value="NAD(P)-bd_dom_sf"/>
</dbReference>
<feature type="active site" description="Nucleophile" evidence="9 10">
    <location>
        <position position="50"/>
    </location>
</feature>
<dbReference type="SUPFAM" id="SSF69742">
    <property type="entry name" value="Glutamyl tRNA-reductase catalytic, N-terminal domain"/>
    <property type="match status" value="1"/>
</dbReference>
<dbReference type="FunFam" id="3.30.460.30:FF:000001">
    <property type="entry name" value="Glutamyl-tRNA reductase"/>
    <property type="match status" value="1"/>
</dbReference>
<dbReference type="UniPathway" id="UPA00251">
    <property type="reaction ID" value="UER00316"/>
</dbReference>
<keyword evidence="4 9" id="KW-0521">NADP</keyword>
<comment type="domain">
    <text evidence="9">Possesses an unusual extended V-shaped dimeric structure with each monomer consisting of three distinct domains arranged along a curved 'spinal' alpha-helix. The N-terminal catalytic domain specifically recognizes the glutamate moiety of the substrate. The second domain is the NADPH-binding domain, and the third C-terminal domain is responsible for dimerization.</text>
</comment>
<evidence type="ECO:0000256" key="2">
    <source>
        <dbReference type="ARBA" id="ARBA00005916"/>
    </source>
</evidence>
<evidence type="ECO:0000256" key="6">
    <source>
        <dbReference type="ARBA" id="ARBA00023244"/>
    </source>
</evidence>
<comment type="function">
    <text evidence="9">Catalyzes the NADPH-dependent reduction of glutamyl-tRNA(Glu) to glutamate 1-semialdehyde (GSA).</text>
</comment>
<evidence type="ECO:0000256" key="3">
    <source>
        <dbReference type="ARBA" id="ARBA00012970"/>
    </source>
</evidence>
<dbReference type="OrthoDB" id="110209at2"/>
<dbReference type="GO" id="GO:0019353">
    <property type="term" value="P:protoporphyrinogen IX biosynthetic process from glutamate"/>
    <property type="evidence" value="ECO:0007669"/>
    <property type="project" value="TreeGrafter"/>
</dbReference>
<dbReference type="CDD" id="cd05213">
    <property type="entry name" value="NAD_bind_Glutamyl_tRNA_reduct"/>
    <property type="match status" value="1"/>
</dbReference>
<dbReference type="InterPro" id="IPR018214">
    <property type="entry name" value="GluRdtase_CS"/>
</dbReference>
<feature type="domain" description="Tetrapyrrole biosynthesis glutamyl-tRNA reductase dimerisation" evidence="15">
    <location>
        <begin position="318"/>
        <end position="415"/>
    </location>
</feature>
<dbReference type="SUPFAM" id="SSF69075">
    <property type="entry name" value="Glutamyl tRNA-reductase dimerization domain"/>
    <property type="match status" value="1"/>
</dbReference>
<dbReference type="PIRSF" id="PIRSF000445">
    <property type="entry name" value="4pyrrol_synth_GluRdtase"/>
    <property type="match status" value="1"/>
</dbReference>
<comment type="similarity">
    <text evidence="2 9 14">Belongs to the glutamyl-tRNA reductase family.</text>
</comment>
<name>A0A5S9MS35_9GAMM</name>
<dbReference type="PANTHER" id="PTHR43013">
    <property type="entry name" value="GLUTAMYL-TRNA REDUCTASE"/>
    <property type="match status" value="1"/>
</dbReference>
<dbReference type="HAMAP" id="MF_00087">
    <property type="entry name" value="Glu_tRNA_reductase"/>
    <property type="match status" value="1"/>
</dbReference>
<dbReference type="Pfam" id="PF05201">
    <property type="entry name" value="GlutR_N"/>
    <property type="match status" value="1"/>
</dbReference>
<feature type="binding site" evidence="9 11">
    <location>
        <begin position="112"/>
        <end position="114"/>
    </location>
    <ligand>
        <name>substrate</name>
    </ligand>
</feature>
<evidence type="ECO:0000256" key="12">
    <source>
        <dbReference type="PIRSR" id="PIRSR000445-3"/>
    </source>
</evidence>
<dbReference type="InterPro" id="IPR006151">
    <property type="entry name" value="Shikm_DH/Glu-tRNA_Rdtase"/>
</dbReference>
<feature type="domain" description="Quinate/shikimate 5-dehydrogenase/glutamyl-tRNA reductase" evidence="16">
    <location>
        <begin position="170"/>
        <end position="303"/>
    </location>
</feature>
<dbReference type="InterPro" id="IPR015895">
    <property type="entry name" value="4pyrrol_synth_GluRdtase_N"/>
</dbReference>
<feature type="binding site" evidence="9 11">
    <location>
        <position position="107"/>
    </location>
    <ligand>
        <name>substrate</name>
    </ligand>
</feature>
<evidence type="ECO:0000256" key="5">
    <source>
        <dbReference type="ARBA" id="ARBA00023002"/>
    </source>
</evidence>
<evidence type="ECO:0000256" key="13">
    <source>
        <dbReference type="PIRSR" id="PIRSR000445-4"/>
    </source>
</evidence>
<keyword evidence="6 9" id="KW-0627">Porphyrin biosynthesis</keyword>
<keyword evidence="5 9" id="KW-0560">Oxidoreductase</keyword>
<evidence type="ECO:0000313" key="18">
    <source>
        <dbReference type="EMBL" id="CAA0079413.1"/>
    </source>
</evidence>
<comment type="subunit">
    <text evidence="9">Homodimer.</text>
</comment>
<evidence type="ECO:0000259" key="15">
    <source>
        <dbReference type="Pfam" id="PF00745"/>
    </source>
</evidence>
<dbReference type="Pfam" id="PF01488">
    <property type="entry name" value="Shikimate_DH"/>
    <property type="match status" value="1"/>
</dbReference>
<evidence type="ECO:0000256" key="4">
    <source>
        <dbReference type="ARBA" id="ARBA00022857"/>
    </source>
</evidence>
<dbReference type="EC" id="1.2.1.70" evidence="3 9"/>
<dbReference type="GO" id="GO:0050661">
    <property type="term" value="F:NADP binding"/>
    <property type="evidence" value="ECO:0007669"/>
    <property type="project" value="InterPro"/>
</dbReference>
<evidence type="ECO:0000256" key="7">
    <source>
        <dbReference type="ARBA" id="ARBA00047464"/>
    </source>
</evidence>
<dbReference type="InterPro" id="IPR015896">
    <property type="entry name" value="4pyrrol_synth_GluRdtase_dimer"/>
</dbReference>
<proteinExistence type="inferred from homology"/>
<dbReference type="Gene3D" id="3.40.50.720">
    <property type="entry name" value="NAD(P)-binding Rossmann-like Domain"/>
    <property type="match status" value="1"/>
</dbReference>
<evidence type="ECO:0000259" key="17">
    <source>
        <dbReference type="Pfam" id="PF05201"/>
    </source>
</evidence>
<evidence type="ECO:0000259" key="16">
    <source>
        <dbReference type="Pfam" id="PF01488"/>
    </source>
</evidence>
<dbReference type="InterPro" id="IPR000343">
    <property type="entry name" value="4pyrrol_synth_GluRdtase"/>
</dbReference>
<accession>A0A5S9MS35</accession>
<protein>
    <recommendedName>
        <fullName evidence="8 9">Glutamyl-tRNA reductase</fullName>
        <shortName evidence="9">GluTR</shortName>
        <ecNumber evidence="3 9">1.2.1.70</ecNumber>
    </recommendedName>
</protein>
<dbReference type="PROSITE" id="PS00747">
    <property type="entry name" value="GLUTR"/>
    <property type="match status" value="1"/>
</dbReference>
<comment type="miscellaneous">
    <text evidence="9">During catalysis, the active site Cys acts as a nucleophile attacking the alpha-carbonyl group of tRNA-bound glutamate with the formation of a thioester intermediate between enzyme and glutamate, and the concomitant release of tRNA(Glu). The thioester intermediate is finally reduced by direct hydride transfer from NADPH, to form the product GSA.</text>
</comment>
<feature type="binding site" evidence="9 11">
    <location>
        <position position="118"/>
    </location>
    <ligand>
        <name>substrate</name>
    </ligand>
</feature>
<evidence type="ECO:0000256" key="1">
    <source>
        <dbReference type="ARBA" id="ARBA00005059"/>
    </source>
</evidence>
<gene>
    <name evidence="9 18" type="primary">hemA</name>
    <name evidence="18" type="ORF">DPBNPPHM_00137</name>
</gene>
<dbReference type="GO" id="GO:0008883">
    <property type="term" value="F:glutamyl-tRNA reductase activity"/>
    <property type="evidence" value="ECO:0007669"/>
    <property type="project" value="UniProtKB-UniRule"/>
</dbReference>
<dbReference type="Pfam" id="PF00745">
    <property type="entry name" value="GlutR_dimer"/>
    <property type="match status" value="1"/>
</dbReference>
<dbReference type="InterPro" id="IPR036453">
    <property type="entry name" value="GluRdtase_dimer_dom_sf"/>
</dbReference>
<comment type="catalytic activity">
    <reaction evidence="7 9 14">
        <text>(S)-4-amino-5-oxopentanoate + tRNA(Glu) + NADP(+) = L-glutamyl-tRNA(Glu) + NADPH + H(+)</text>
        <dbReference type="Rhea" id="RHEA:12344"/>
        <dbReference type="Rhea" id="RHEA-COMP:9663"/>
        <dbReference type="Rhea" id="RHEA-COMP:9680"/>
        <dbReference type="ChEBI" id="CHEBI:15378"/>
        <dbReference type="ChEBI" id="CHEBI:57501"/>
        <dbReference type="ChEBI" id="CHEBI:57783"/>
        <dbReference type="ChEBI" id="CHEBI:58349"/>
        <dbReference type="ChEBI" id="CHEBI:78442"/>
        <dbReference type="ChEBI" id="CHEBI:78520"/>
        <dbReference type="EC" id="1.2.1.70"/>
    </reaction>
</comment>
<evidence type="ECO:0000256" key="8">
    <source>
        <dbReference type="ARBA" id="ARBA00068659"/>
    </source>
</evidence>
<dbReference type="PANTHER" id="PTHR43013:SF1">
    <property type="entry name" value="GLUTAMYL-TRNA REDUCTASE"/>
    <property type="match status" value="1"/>
</dbReference>
<reference evidence="18 19" key="1">
    <citation type="submission" date="2019-11" db="EMBL/GenBank/DDBJ databases">
        <authorList>
            <person name="Holert J."/>
        </authorList>
    </citation>
    <scope>NUCLEOTIDE SEQUENCE [LARGE SCALE GENOMIC DNA]</scope>
    <source>
        <strain evidence="18">BC5_2</strain>
    </source>
</reference>
<sequence length="427" mass="46437">MALIALGINHDTASVEIREKVAFAPEQMVSALHSLCRESGLDGAVILSTCNRTEIIASGTEQAGDEILHWLAHFHALQPTSLSSTHYSYQGSEAIAHMMRVAAGLDSLVLGEPQILGQMKSAYAVAQEAGTVSRDLNRALQHTFNYAKRVRTETAIGENPVSVAFAAVSLSQRIFSDLSSTKALLIGAGETIDLVARHLLEQGVGSLIVANRTLARAEQLASQYRAEPILLSDIPDRLQDVDIVISSTASQLPILGKGAVERAIKKRKHRPIFMVDIAVPRDIEPEVGDLRDVYLYTVDDLGDIISENKKARQNEVVKADIILKQGVDDYASSERANQVVPIIRAYRQQAEETRDQEVAKALKQLANGQDAEQVIENLGRLLTNKLIHTPSANLKKAGQAGQDQTVAEFAGLFDLQEHLSQNTDSDG</sequence>
<dbReference type="NCBIfam" id="TIGR01035">
    <property type="entry name" value="hemA"/>
    <property type="match status" value="1"/>
</dbReference>
<feature type="domain" description="Glutamyl-tRNA reductase N-terminal" evidence="17">
    <location>
        <begin position="6"/>
        <end position="154"/>
    </location>
</feature>
<feature type="binding site" evidence="9 11">
    <location>
        <begin position="49"/>
        <end position="52"/>
    </location>
    <ligand>
        <name>substrate</name>
    </ligand>
</feature>